<evidence type="ECO:0000256" key="7">
    <source>
        <dbReference type="ARBA" id="ARBA00022927"/>
    </source>
</evidence>
<dbReference type="GO" id="GO:0055085">
    <property type="term" value="P:transmembrane transport"/>
    <property type="evidence" value="ECO:0007669"/>
    <property type="project" value="InterPro"/>
</dbReference>
<protein>
    <recommendedName>
        <fullName evidence="10">Protein TonB</fullName>
    </recommendedName>
</protein>
<dbReference type="GO" id="GO:0030288">
    <property type="term" value="C:outer membrane-bounded periplasmic space"/>
    <property type="evidence" value="ECO:0007669"/>
    <property type="project" value="InterPro"/>
</dbReference>
<dbReference type="Pfam" id="PF03544">
    <property type="entry name" value="TonB_C"/>
    <property type="match status" value="1"/>
</dbReference>
<dbReference type="InterPro" id="IPR037682">
    <property type="entry name" value="TonB_C"/>
</dbReference>
<evidence type="ECO:0000256" key="10">
    <source>
        <dbReference type="RuleBase" id="RU362123"/>
    </source>
</evidence>
<dbReference type="PANTHER" id="PTHR33446">
    <property type="entry name" value="PROTEIN TONB-RELATED"/>
    <property type="match status" value="1"/>
</dbReference>
<dbReference type="GO" id="GO:0005886">
    <property type="term" value="C:plasma membrane"/>
    <property type="evidence" value="ECO:0007669"/>
    <property type="project" value="UniProtKB-SubCell"/>
</dbReference>
<evidence type="ECO:0000256" key="1">
    <source>
        <dbReference type="ARBA" id="ARBA00004383"/>
    </source>
</evidence>
<keyword evidence="7 10" id="KW-0653">Protein transport</keyword>
<dbReference type="RefSeq" id="WP_124946157.1">
    <property type="nucleotide sequence ID" value="NZ_BHVT01000027.1"/>
</dbReference>
<keyword evidence="14" id="KW-1185">Reference proteome</keyword>
<dbReference type="NCBIfam" id="TIGR01352">
    <property type="entry name" value="tonB_Cterm"/>
    <property type="match status" value="1"/>
</dbReference>
<comment type="caution">
    <text evidence="13">The sequence shown here is derived from an EMBL/GenBank/DDBJ whole genome shotgun (WGS) entry which is preliminary data.</text>
</comment>
<evidence type="ECO:0000313" key="14">
    <source>
        <dbReference type="Proteomes" id="UP000295367"/>
    </source>
</evidence>
<dbReference type="GO" id="GO:0031992">
    <property type="term" value="F:energy transducer activity"/>
    <property type="evidence" value="ECO:0007669"/>
    <property type="project" value="InterPro"/>
</dbReference>
<dbReference type="AlphaFoldDB" id="A0A4R3XY08"/>
<evidence type="ECO:0000259" key="12">
    <source>
        <dbReference type="PROSITE" id="PS52015"/>
    </source>
</evidence>
<name>A0A4R3XY08_9PROT</name>
<organism evidence="13 14">
    <name type="scientific">Sulfurirhabdus autotrophica</name>
    <dbReference type="NCBI Taxonomy" id="1706046"/>
    <lineage>
        <taxon>Bacteria</taxon>
        <taxon>Pseudomonadati</taxon>
        <taxon>Pseudomonadota</taxon>
        <taxon>Betaproteobacteria</taxon>
        <taxon>Nitrosomonadales</taxon>
        <taxon>Sulfuricellaceae</taxon>
        <taxon>Sulfurirhabdus</taxon>
    </lineage>
</organism>
<dbReference type="PROSITE" id="PS52015">
    <property type="entry name" value="TONB_CTD"/>
    <property type="match status" value="1"/>
</dbReference>
<accession>A0A4R3XY08</accession>
<evidence type="ECO:0000313" key="13">
    <source>
        <dbReference type="EMBL" id="TCV84685.1"/>
    </source>
</evidence>
<evidence type="ECO:0000256" key="4">
    <source>
        <dbReference type="ARBA" id="ARBA00022475"/>
    </source>
</evidence>
<evidence type="ECO:0000256" key="6">
    <source>
        <dbReference type="ARBA" id="ARBA00022692"/>
    </source>
</evidence>
<dbReference type="InterPro" id="IPR006260">
    <property type="entry name" value="TonB/TolA_C"/>
</dbReference>
<keyword evidence="4 10" id="KW-1003">Cell membrane</keyword>
<dbReference type="Gene3D" id="3.30.1150.10">
    <property type="match status" value="1"/>
</dbReference>
<keyword evidence="5 10" id="KW-0997">Cell inner membrane</keyword>
<evidence type="ECO:0000256" key="2">
    <source>
        <dbReference type="ARBA" id="ARBA00006555"/>
    </source>
</evidence>
<dbReference type="GO" id="GO:0015891">
    <property type="term" value="P:siderophore transport"/>
    <property type="evidence" value="ECO:0007669"/>
    <property type="project" value="InterPro"/>
</dbReference>
<sequence>MSAFAFNKISRETIQRIALALVLSLVVHLGIIYGIKVKPGGANMPRQVVIEARLEGVKPHAKPAPVLLKEVVEIKKEAVVKEKPMPTVEPLKQAKTEPEPQPAIAPPQKLSSDASEQKQSDSMLSEQKSGLPALDIPLMEDPTFYPAKQLDEQPKPLQSISPEYPEDASAANIEGEVTLLILIDERGVVKDVSVVDAIPEGYFEESAIAAFRNARFAPAKREGREVKSRFMVRVRYEAPIPDRKILRIPSKPVN</sequence>
<dbReference type="Proteomes" id="UP000295367">
    <property type="component" value="Unassembled WGS sequence"/>
</dbReference>
<keyword evidence="6" id="KW-0812">Transmembrane</keyword>
<keyword evidence="9" id="KW-0472">Membrane</keyword>
<comment type="similarity">
    <text evidence="2 10">Belongs to the TonB family.</text>
</comment>
<dbReference type="OrthoDB" id="8564443at2"/>
<evidence type="ECO:0000256" key="3">
    <source>
        <dbReference type="ARBA" id="ARBA00022448"/>
    </source>
</evidence>
<dbReference type="InterPro" id="IPR051045">
    <property type="entry name" value="TonB-dependent_transducer"/>
</dbReference>
<evidence type="ECO:0000256" key="8">
    <source>
        <dbReference type="ARBA" id="ARBA00022989"/>
    </source>
</evidence>
<dbReference type="InterPro" id="IPR003538">
    <property type="entry name" value="TonB"/>
</dbReference>
<evidence type="ECO:0000256" key="9">
    <source>
        <dbReference type="ARBA" id="ARBA00023136"/>
    </source>
</evidence>
<gene>
    <name evidence="13" type="ORF">EDC63_11129</name>
</gene>
<dbReference type="PRINTS" id="PR01374">
    <property type="entry name" value="TONBPROTEIN"/>
</dbReference>
<reference evidence="13 14" key="1">
    <citation type="submission" date="2019-03" db="EMBL/GenBank/DDBJ databases">
        <title>Genomic Encyclopedia of Type Strains, Phase IV (KMG-IV): sequencing the most valuable type-strain genomes for metagenomic binning, comparative biology and taxonomic classification.</title>
        <authorList>
            <person name="Goeker M."/>
        </authorList>
    </citation>
    <scope>NUCLEOTIDE SEQUENCE [LARGE SCALE GENOMIC DNA]</scope>
    <source>
        <strain evidence="13 14">DSM 100309</strain>
    </source>
</reference>
<comment type="subcellular location">
    <subcellularLocation>
        <location evidence="1 10">Cell inner membrane</location>
        <topology evidence="1 10">Single-pass membrane protein</topology>
        <orientation evidence="1 10">Periplasmic side</orientation>
    </subcellularLocation>
</comment>
<feature type="region of interest" description="Disordered" evidence="11">
    <location>
        <begin position="85"/>
        <end position="128"/>
    </location>
</feature>
<dbReference type="EMBL" id="SMCO01000011">
    <property type="protein sequence ID" value="TCV84685.1"/>
    <property type="molecule type" value="Genomic_DNA"/>
</dbReference>
<keyword evidence="3 10" id="KW-0813">Transport</keyword>
<keyword evidence="8" id="KW-1133">Transmembrane helix</keyword>
<dbReference type="GO" id="GO:0015031">
    <property type="term" value="P:protein transport"/>
    <property type="evidence" value="ECO:0007669"/>
    <property type="project" value="UniProtKB-UniRule"/>
</dbReference>
<comment type="function">
    <text evidence="10">Interacts with outer membrane receptor proteins that carry out high-affinity binding and energy dependent uptake into the periplasmic space of specific substrates. It could act to transduce energy from the cytoplasmic membrane to specific energy-requiring processes in the outer membrane, resulting in the release into the periplasm of ligands bound by these outer membrane proteins.</text>
</comment>
<keyword evidence="10" id="KW-0735">Signal-anchor</keyword>
<evidence type="ECO:0000256" key="5">
    <source>
        <dbReference type="ARBA" id="ARBA00022519"/>
    </source>
</evidence>
<evidence type="ECO:0000256" key="11">
    <source>
        <dbReference type="SAM" id="MobiDB-lite"/>
    </source>
</evidence>
<feature type="domain" description="TonB C-terminal" evidence="12">
    <location>
        <begin position="149"/>
        <end position="241"/>
    </location>
</feature>
<proteinExistence type="inferred from homology"/>
<dbReference type="SUPFAM" id="SSF74653">
    <property type="entry name" value="TolA/TonB C-terminal domain"/>
    <property type="match status" value="1"/>
</dbReference>